<dbReference type="InterPro" id="IPR036875">
    <property type="entry name" value="Znf_CCHC_sf"/>
</dbReference>
<dbReference type="Gene3D" id="4.10.60.10">
    <property type="entry name" value="Zinc finger, CCHC-type"/>
    <property type="match status" value="1"/>
</dbReference>
<gene>
    <name evidence="1" type="ORF">ABMA27_003975</name>
</gene>
<comment type="caution">
    <text evidence="1">The sequence shown here is derived from an EMBL/GenBank/DDBJ whole genome shotgun (WGS) entry which is preliminary data.</text>
</comment>
<dbReference type="PANTHER" id="PTHR47481">
    <property type="match status" value="1"/>
</dbReference>
<accession>A0ABR3HR06</accession>
<dbReference type="SUPFAM" id="SSF57756">
    <property type="entry name" value="Retrovirus zinc finger-like domains"/>
    <property type="match status" value="1"/>
</dbReference>
<sequence length="284" mass="33600">MESPVVRFEETTNIQRLVDADTYIIWKFQFEILLKSNGLLDLISEETTNENEKKDVVSDTKRDAQVQKIICQTIDKKHIPLIMSCKSARAMFEKLKFIFEKSSEQQKCNLLSEFYKYRFDTKNDVTSHISHLQNLSQKLNSLGENITDQMIISKILSSLPQKFNYFITAWESSPSSEKTLNNLTARLMTEEQRNNKEENVTTAYKAYNKKQCNICKKNNHLEKDCYYKNKQQCKICKKTNHKEKDCYFKNKDMKVNNNNNMRQNNNTRKSNYMTQSFLTYTEKK</sequence>
<organism evidence="1 2">
    <name type="scientific">Loxostege sticticalis</name>
    <name type="common">Beet webworm moth</name>
    <dbReference type="NCBI Taxonomy" id="481309"/>
    <lineage>
        <taxon>Eukaryota</taxon>
        <taxon>Metazoa</taxon>
        <taxon>Ecdysozoa</taxon>
        <taxon>Arthropoda</taxon>
        <taxon>Hexapoda</taxon>
        <taxon>Insecta</taxon>
        <taxon>Pterygota</taxon>
        <taxon>Neoptera</taxon>
        <taxon>Endopterygota</taxon>
        <taxon>Lepidoptera</taxon>
        <taxon>Glossata</taxon>
        <taxon>Ditrysia</taxon>
        <taxon>Pyraloidea</taxon>
        <taxon>Crambidae</taxon>
        <taxon>Pyraustinae</taxon>
        <taxon>Loxostege</taxon>
    </lineage>
</organism>
<reference evidence="1 2" key="1">
    <citation type="submission" date="2024-06" db="EMBL/GenBank/DDBJ databases">
        <title>A chromosome-level genome assembly of beet webworm, Loxostege sticticalis.</title>
        <authorList>
            <person name="Zhang Y."/>
        </authorList>
    </citation>
    <scope>NUCLEOTIDE SEQUENCE [LARGE SCALE GENOMIC DNA]</scope>
    <source>
        <strain evidence="1">AQ026</strain>
        <tissue evidence="1">Whole body</tissue>
    </source>
</reference>
<dbReference type="Proteomes" id="UP001549920">
    <property type="component" value="Unassembled WGS sequence"/>
</dbReference>
<evidence type="ECO:0000313" key="2">
    <source>
        <dbReference type="Proteomes" id="UP001549920"/>
    </source>
</evidence>
<name>A0ABR3HR06_LOXSC</name>
<dbReference type="Pfam" id="PF14223">
    <property type="entry name" value="Retrotran_gag_2"/>
    <property type="match status" value="1"/>
</dbReference>
<proteinExistence type="predicted"/>
<evidence type="ECO:0008006" key="3">
    <source>
        <dbReference type="Google" id="ProtNLM"/>
    </source>
</evidence>
<evidence type="ECO:0000313" key="1">
    <source>
        <dbReference type="EMBL" id="KAL0878995.1"/>
    </source>
</evidence>
<keyword evidence="2" id="KW-1185">Reference proteome</keyword>
<protein>
    <recommendedName>
        <fullName evidence="3">Copia protein</fullName>
    </recommendedName>
</protein>
<dbReference type="PANTHER" id="PTHR47481:SF7">
    <property type="entry name" value="CCHC-TYPE DOMAIN-CONTAINING PROTEIN"/>
    <property type="match status" value="1"/>
</dbReference>
<dbReference type="EMBL" id="JBEUOH010000015">
    <property type="protein sequence ID" value="KAL0878995.1"/>
    <property type="molecule type" value="Genomic_DNA"/>
</dbReference>